<name>A0A0W7WPP2_9RHOB</name>
<dbReference type="RefSeq" id="WP_058860498.1">
    <property type="nucleotide sequence ID" value="NZ_LPXO01000001.1"/>
</dbReference>
<feature type="signal peptide" evidence="1">
    <location>
        <begin position="1"/>
        <end position="20"/>
    </location>
</feature>
<proteinExistence type="predicted"/>
<keyword evidence="1" id="KW-0732">Signal</keyword>
<dbReference type="OrthoDB" id="7870978at2"/>
<comment type="caution">
    <text evidence="2">The sequence shown here is derived from an EMBL/GenBank/DDBJ whole genome shotgun (WGS) entry which is preliminary data.</text>
</comment>
<accession>A0A0W7WPP2</accession>
<feature type="chain" id="PRO_5006936506" evidence="1">
    <location>
        <begin position="21"/>
        <end position="144"/>
    </location>
</feature>
<gene>
    <name evidence="2" type="ORF">AVJ23_02165</name>
</gene>
<dbReference type="Proteomes" id="UP000054396">
    <property type="component" value="Unassembled WGS sequence"/>
</dbReference>
<dbReference type="EMBL" id="LPXO01000001">
    <property type="protein sequence ID" value="KUF12554.1"/>
    <property type="molecule type" value="Genomic_DNA"/>
</dbReference>
<sequence length="144" mass="15207">MKRLFATTALAATIATASVAATEGQLNEIQTYLPNADVELLTDEQVTMLITIANGGENRGDKIERMEAVIEGTPAEGDYEPVASVDVDTIEAPAPLTDAEYAELKVYDPDFTGAGYTEAELESLAAALAAGDREKIESLLLAAK</sequence>
<keyword evidence="3" id="KW-1185">Reference proteome</keyword>
<evidence type="ECO:0000313" key="2">
    <source>
        <dbReference type="EMBL" id="KUF12554.1"/>
    </source>
</evidence>
<protein>
    <submittedName>
        <fullName evidence="2">Uncharacterized protein</fullName>
    </submittedName>
</protein>
<dbReference type="AlphaFoldDB" id="A0A0W7WPP2"/>
<evidence type="ECO:0000313" key="3">
    <source>
        <dbReference type="Proteomes" id="UP000054396"/>
    </source>
</evidence>
<reference evidence="2 3" key="1">
    <citation type="submission" date="2015-12" db="EMBL/GenBank/DDBJ databases">
        <authorList>
            <person name="Shamseldin A."/>
            <person name="Moawad H."/>
            <person name="Abd El-Rahim W.M."/>
            <person name="Sadowsky M.J."/>
        </authorList>
    </citation>
    <scope>NUCLEOTIDE SEQUENCE [LARGE SCALE GENOMIC DNA]</scope>
    <source>
        <strain evidence="2 3">SJ5A-1</strain>
    </source>
</reference>
<organism evidence="2 3">
    <name type="scientific">Pseudoponticoccus marisrubri</name>
    <dbReference type="NCBI Taxonomy" id="1685382"/>
    <lineage>
        <taxon>Bacteria</taxon>
        <taxon>Pseudomonadati</taxon>
        <taxon>Pseudomonadota</taxon>
        <taxon>Alphaproteobacteria</taxon>
        <taxon>Rhodobacterales</taxon>
        <taxon>Roseobacteraceae</taxon>
        <taxon>Pseudoponticoccus</taxon>
    </lineage>
</organism>
<evidence type="ECO:0000256" key="1">
    <source>
        <dbReference type="SAM" id="SignalP"/>
    </source>
</evidence>